<dbReference type="Pfam" id="PF08268">
    <property type="entry name" value="FBA_3"/>
    <property type="match status" value="1"/>
</dbReference>
<dbReference type="SUPFAM" id="SSF81383">
    <property type="entry name" value="F-box domain"/>
    <property type="match status" value="1"/>
</dbReference>
<dbReference type="PANTHER" id="PTHR31672">
    <property type="entry name" value="BNACNNG10540D PROTEIN"/>
    <property type="match status" value="1"/>
</dbReference>
<dbReference type="Proteomes" id="UP001168098">
    <property type="component" value="Unassembled WGS sequence"/>
</dbReference>
<dbReference type="Pfam" id="PF00646">
    <property type="entry name" value="F-box"/>
    <property type="match status" value="1"/>
</dbReference>
<accession>A0AA38YV28</accession>
<dbReference type="InterPro" id="IPR013187">
    <property type="entry name" value="F-box-assoc_dom_typ3"/>
</dbReference>
<dbReference type="EMBL" id="JARBHA010000017">
    <property type="protein sequence ID" value="KAJ9677235.1"/>
    <property type="molecule type" value="Genomic_DNA"/>
</dbReference>
<comment type="caution">
    <text evidence="2">The sequence shown here is derived from an EMBL/GenBank/DDBJ whole genome shotgun (WGS) entry which is preliminary data.</text>
</comment>
<dbReference type="InterPro" id="IPR017451">
    <property type="entry name" value="F-box-assoc_interact_dom"/>
</dbReference>
<dbReference type="PROSITE" id="PS50181">
    <property type="entry name" value="FBOX"/>
    <property type="match status" value="1"/>
</dbReference>
<reference evidence="2 3" key="1">
    <citation type="journal article" date="2023" name="BMC Biotechnol.">
        <title>Vitis rotundifolia cv Carlos genome sequencing.</title>
        <authorList>
            <person name="Huff M."/>
            <person name="Hulse-Kemp A."/>
            <person name="Scheffler B."/>
            <person name="Youngblood R."/>
            <person name="Simpson S."/>
            <person name="Babiker E."/>
            <person name="Staton M."/>
        </authorList>
    </citation>
    <scope>NUCLEOTIDE SEQUENCE [LARGE SCALE GENOMIC DNA]</scope>
    <source>
        <tissue evidence="2">Leaf</tissue>
    </source>
</reference>
<proteinExistence type="predicted"/>
<dbReference type="Gene3D" id="1.20.1280.50">
    <property type="match status" value="1"/>
</dbReference>
<evidence type="ECO:0000259" key="1">
    <source>
        <dbReference type="PROSITE" id="PS50181"/>
    </source>
</evidence>
<dbReference type="InterPro" id="IPR050796">
    <property type="entry name" value="SCF_F-box_component"/>
</dbReference>
<gene>
    <name evidence="2" type="ORF">PVL29_022308</name>
</gene>
<protein>
    <recommendedName>
        <fullName evidence="1">F-box domain-containing protein</fullName>
    </recommendedName>
</protein>
<dbReference type="InterPro" id="IPR001810">
    <property type="entry name" value="F-box_dom"/>
</dbReference>
<name>A0AA38YV28_VITRO</name>
<dbReference type="AlphaFoldDB" id="A0AA38YV28"/>
<organism evidence="2 3">
    <name type="scientific">Vitis rotundifolia</name>
    <name type="common">Muscadine grape</name>
    <dbReference type="NCBI Taxonomy" id="103349"/>
    <lineage>
        <taxon>Eukaryota</taxon>
        <taxon>Viridiplantae</taxon>
        <taxon>Streptophyta</taxon>
        <taxon>Embryophyta</taxon>
        <taxon>Tracheophyta</taxon>
        <taxon>Spermatophyta</taxon>
        <taxon>Magnoliopsida</taxon>
        <taxon>eudicotyledons</taxon>
        <taxon>Gunneridae</taxon>
        <taxon>Pentapetalae</taxon>
        <taxon>rosids</taxon>
        <taxon>Vitales</taxon>
        <taxon>Vitaceae</taxon>
        <taxon>Viteae</taxon>
        <taxon>Vitis</taxon>
    </lineage>
</organism>
<dbReference type="PANTHER" id="PTHR31672:SF13">
    <property type="entry name" value="F-BOX PROTEIN CPR30-LIKE"/>
    <property type="match status" value="1"/>
</dbReference>
<dbReference type="SMART" id="SM00256">
    <property type="entry name" value="FBOX"/>
    <property type="match status" value="1"/>
</dbReference>
<dbReference type="InterPro" id="IPR036047">
    <property type="entry name" value="F-box-like_dom_sf"/>
</dbReference>
<dbReference type="NCBIfam" id="TIGR01640">
    <property type="entry name" value="F_box_assoc_1"/>
    <property type="match status" value="1"/>
</dbReference>
<feature type="domain" description="F-box" evidence="1">
    <location>
        <begin position="17"/>
        <end position="63"/>
    </location>
</feature>
<evidence type="ECO:0000313" key="3">
    <source>
        <dbReference type="Proteomes" id="UP001168098"/>
    </source>
</evidence>
<evidence type="ECO:0000313" key="2">
    <source>
        <dbReference type="EMBL" id="KAJ9677235.1"/>
    </source>
</evidence>
<dbReference type="CDD" id="cd22157">
    <property type="entry name" value="F-box_AtFBW1-like"/>
    <property type="match status" value="1"/>
</dbReference>
<sequence length="380" mass="43401">MADGSGRRTSRVILQTGGGLLNLPLDIIADILSLLPIEDILRCRSVCKTWNGLTKDSYFFKLQFRRTFYQMPRLMFISKSENSVFLLDGKQCKAREIALPTVLGCNLIVMSSCNGLLCLASEESPNPVIISNPITRKYIVLPESVNVSYSFIQLVGLGYDPWNMKYKVVRSYIDNSKFTRFEIITLGEASWRQLDVPCRVVCGRNSRPIYCEGALYWILDKKFHNDGNGCILAFDLREEKFGMIALPPNIRMPTGNPGLYNGSLHLLNVAGCLTVIADECQFLHIWQVMRNRDRGFSVRYHTSDMHCRWSVFSQPVLLDWCKDSLLLSVSKFGVYSERDLVEYFPDRKQYAGHHIRGLPKWFRSCSFKPNLISPLDCCLS</sequence>
<keyword evidence="3" id="KW-1185">Reference proteome</keyword>